<proteinExistence type="predicted"/>
<evidence type="ECO:0000313" key="2">
    <source>
        <dbReference type="Proteomes" id="UP000439113"/>
    </source>
</evidence>
<dbReference type="Proteomes" id="UP000439113">
    <property type="component" value="Unassembled WGS sequence"/>
</dbReference>
<organism evidence="1 2">
    <name type="scientific">Rhodoblastus acidophilus</name>
    <name type="common">Rhodopseudomonas acidophila</name>
    <dbReference type="NCBI Taxonomy" id="1074"/>
    <lineage>
        <taxon>Bacteria</taxon>
        <taxon>Pseudomonadati</taxon>
        <taxon>Pseudomonadota</taxon>
        <taxon>Alphaproteobacteria</taxon>
        <taxon>Hyphomicrobiales</taxon>
        <taxon>Rhodoblastaceae</taxon>
        <taxon>Rhodoblastus</taxon>
    </lineage>
</organism>
<name>A0A6N8DUS2_RHOAC</name>
<protein>
    <submittedName>
        <fullName evidence="1">Uncharacterized protein</fullName>
    </submittedName>
</protein>
<comment type="caution">
    <text evidence="1">The sequence shown here is derived from an EMBL/GenBank/DDBJ whole genome shotgun (WGS) entry which is preliminary data.</text>
</comment>
<dbReference type="OrthoDB" id="9781481at2"/>
<dbReference type="RefSeq" id="WP_155448013.1">
    <property type="nucleotide sequence ID" value="NZ_JAOQNR010000030.1"/>
</dbReference>
<dbReference type="AlphaFoldDB" id="A0A6N8DUS2"/>
<evidence type="ECO:0000313" key="1">
    <source>
        <dbReference type="EMBL" id="MTV33335.1"/>
    </source>
</evidence>
<gene>
    <name evidence="1" type="ORF">GJ654_20370</name>
</gene>
<dbReference type="EMBL" id="WNKS01000036">
    <property type="protein sequence ID" value="MTV33335.1"/>
    <property type="molecule type" value="Genomic_DNA"/>
</dbReference>
<sequence>MDTVTAPTPTVWGVFVGQNGDQLEIFNSKFGPFPPKKESEGYIAIGWPAIGYLPMFKDDYADYVQKFRTAYPHTNERVFKTQANMPWHFAFEMAKGDWVICPCSAHGLLLIGEVIGDYEQDYHDELGLHGKRRADFVHVRKVKWKETILRNDSRYSQLNRIGQLTIARPNITFTELQAVLGGVVTAA</sequence>
<accession>A0A6N8DUS2</accession>
<reference evidence="1 2" key="1">
    <citation type="submission" date="2019-11" db="EMBL/GenBank/DDBJ databases">
        <title>Whole-genome sequence of a Rhodoblastus acidophilus DSM 142.</title>
        <authorList>
            <person name="Kyndt J.A."/>
            <person name="Meyer T.E."/>
        </authorList>
    </citation>
    <scope>NUCLEOTIDE SEQUENCE [LARGE SCALE GENOMIC DNA]</scope>
    <source>
        <strain evidence="1 2">DSM 142</strain>
    </source>
</reference>